<dbReference type="GO" id="GO:0006508">
    <property type="term" value="P:proteolysis"/>
    <property type="evidence" value="ECO:0007669"/>
    <property type="project" value="UniProtKB-KW"/>
</dbReference>
<accession>A0ABW5GJ15</accession>
<keyword evidence="3" id="KW-0378">Hydrolase</keyword>
<dbReference type="GO" id="GO:0008233">
    <property type="term" value="F:peptidase activity"/>
    <property type="evidence" value="ECO:0007669"/>
    <property type="project" value="UniProtKB-KW"/>
</dbReference>
<evidence type="ECO:0000259" key="5">
    <source>
        <dbReference type="PROSITE" id="PS50240"/>
    </source>
</evidence>
<keyword evidence="2" id="KW-1015">Disulfide bond</keyword>
<keyword evidence="3" id="KW-0720">Serine protease</keyword>
<dbReference type="RefSeq" id="WP_345394342.1">
    <property type="nucleotide sequence ID" value="NZ_BAABHG010000006.1"/>
</dbReference>
<organism evidence="6 7">
    <name type="scientific">Amycolatopsis samaneae</name>
    <dbReference type="NCBI Taxonomy" id="664691"/>
    <lineage>
        <taxon>Bacteria</taxon>
        <taxon>Bacillati</taxon>
        <taxon>Actinomycetota</taxon>
        <taxon>Actinomycetes</taxon>
        <taxon>Pseudonocardiales</taxon>
        <taxon>Pseudonocardiaceae</taxon>
        <taxon>Amycolatopsis</taxon>
    </lineage>
</organism>
<dbReference type="PRINTS" id="PR00722">
    <property type="entry name" value="CHYMOTRYPSIN"/>
</dbReference>
<protein>
    <submittedName>
        <fullName evidence="6">Serine protease</fullName>
    </submittedName>
</protein>
<dbReference type="InterPro" id="IPR043504">
    <property type="entry name" value="Peptidase_S1_PA_chymotrypsin"/>
</dbReference>
<comment type="caution">
    <text evidence="6">The sequence shown here is derived from an EMBL/GenBank/DDBJ whole genome shotgun (WGS) entry which is preliminary data.</text>
</comment>
<keyword evidence="4" id="KW-0732">Signal</keyword>
<dbReference type="PANTHER" id="PTHR24276:SF98">
    <property type="entry name" value="FI18310P1-RELATED"/>
    <property type="match status" value="1"/>
</dbReference>
<dbReference type="SUPFAM" id="SSF50494">
    <property type="entry name" value="Trypsin-like serine proteases"/>
    <property type="match status" value="1"/>
</dbReference>
<dbReference type="InterPro" id="IPR018114">
    <property type="entry name" value="TRYPSIN_HIS"/>
</dbReference>
<comment type="similarity">
    <text evidence="1">Belongs to the peptidase S1 family.</text>
</comment>
<feature type="chain" id="PRO_5046244147" evidence="4">
    <location>
        <begin position="28"/>
        <end position="255"/>
    </location>
</feature>
<evidence type="ECO:0000256" key="1">
    <source>
        <dbReference type="ARBA" id="ARBA00007664"/>
    </source>
</evidence>
<dbReference type="PROSITE" id="PS50240">
    <property type="entry name" value="TRYPSIN_DOM"/>
    <property type="match status" value="1"/>
</dbReference>
<feature type="domain" description="Peptidase S1" evidence="5">
    <location>
        <begin position="31"/>
        <end position="255"/>
    </location>
</feature>
<dbReference type="Proteomes" id="UP001597419">
    <property type="component" value="Unassembled WGS sequence"/>
</dbReference>
<keyword evidence="3 6" id="KW-0645">Protease</keyword>
<dbReference type="CDD" id="cd00190">
    <property type="entry name" value="Tryp_SPc"/>
    <property type="match status" value="1"/>
</dbReference>
<evidence type="ECO:0000313" key="6">
    <source>
        <dbReference type="EMBL" id="MFD2460785.1"/>
    </source>
</evidence>
<evidence type="ECO:0000256" key="3">
    <source>
        <dbReference type="RuleBase" id="RU363034"/>
    </source>
</evidence>
<dbReference type="InterPro" id="IPR001314">
    <property type="entry name" value="Peptidase_S1A"/>
</dbReference>
<sequence>MWGFRTMGTMAAALLAGAAITAAPAAADTDIVGGRPASKGEFPYQLSLRDSFSGKHFCGASILDKHTALTAAHCVADFHGDASKLYVVAGSTKLDSGGVKSRVKTIVTHKQYDAQRIVNDIAILKLSTGLPFGSTVRPVEPATSNPDAGHQVTLSGWGLTSFPGTIPNELQTLTMHVLGHTACAHQNPTSLPISAGNLCTTSPKGKGACKGDSGGPLVANGKQVGVVSWGVPCAKGYPDVFTSVAAYGKWIQQNR</sequence>
<dbReference type="PROSITE" id="PS00134">
    <property type="entry name" value="TRYPSIN_HIS"/>
    <property type="match status" value="1"/>
</dbReference>
<feature type="signal peptide" evidence="4">
    <location>
        <begin position="1"/>
        <end position="27"/>
    </location>
</feature>
<dbReference type="Pfam" id="PF00089">
    <property type="entry name" value="Trypsin"/>
    <property type="match status" value="1"/>
</dbReference>
<dbReference type="EMBL" id="JBHUKU010000009">
    <property type="protein sequence ID" value="MFD2460785.1"/>
    <property type="molecule type" value="Genomic_DNA"/>
</dbReference>
<evidence type="ECO:0000256" key="4">
    <source>
        <dbReference type="SAM" id="SignalP"/>
    </source>
</evidence>
<name>A0ABW5GJ15_9PSEU</name>
<reference evidence="7" key="1">
    <citation type="journal article" date="2019" name="Int. J. Syst. Evol. Microbiol.">
        <title>The Global Catalogue of Microorganisms (GCM) 10K type strain sequencing project: providing services to taxonomists for standard genome sequencing and annotation.</title>
        <authorList>
            <consortium name="The Broad Institute Genomics Platform"/>
            <consortium name="The Broad Institute Genome Sequencing Center for Infectious Disease"/>
            <person name="Wu L."/>
            <person name="Ma J."/>
        </authorList>
    </citation>
    <scope>NUCLEOTIDE SEQUENCE [LARGE SCALE GENOMIC DNA]</scope>
    <source>
        <strain evidence="7">CGMCC 4.7643</strain>
    </source>
</reference>
<dbReference type="InterPro" id="IPR009003">
    <property type="entry name" value="Peptidase_S1_PA"/>
</dbReference>
<proteinExistence type="inferred from homology"/>
<evidence type="ECO:0000256" key="2">
    <source>
        <dbReference type="ARBA" id="ARBA00023157"/>
    </source>
</evidence>
<gene>
    <name evidence="6" type="ORF">ACFSYJ_19420</name>
</gene>
<dbReference type="InterPro" id="IPR050430">
    <property type="entry name" value="Peptidase_S1"/>
</dbReference>
<keyword evidence="7" id="KW-1185">Reference proteome</keyword>
<evidence type="ECO:0000313" key="7">
    <source>
        <dbReference type="Proteomes" id="UP001597419"/>
    </source>
</evidence>
<dbReference type="PANTHER" id="PTHR24276">
    <property type="entry name" value="POLYSERASE-RELATED"/>
    <property type="match status" value="1"/>
</dbReference>
<dbReference type="InterPro" id="IPR033116">
    <property type="entry name" value="TRYPSIN_SER"/>
</dbReference>
<dbReference type="InterPro" id="IPR001254">
    <property type="entry name" value="Trypsin_dom"/>
</dbReference>
<dbReference type="Gene3D" id="2.40.10.10">
    <property type="entry name" value="Trypsin-like serine proteases"/>
    <property type="match status" value="2"/>
</dbReference>
<dbReference type="PROSITE" id="PS00135">
    <property type="entry name" value="TRYPSIN_SER"/>
    <property type="match status" value="1"/>
</dbReference>
<dbReference type="SMART" id="SM00020">
    <property type="entry name" value="Tryp_SPc"/>
    <property type="match status" value="1"/>
</dbReference>